<evidence type="ECO:0000256" key="1">
    <source>
        <dbReference type="ARBA" id="ARBA00004141"/>
    </source>
</evidence>
<feature type="transmembrane region" description="Helical" evidence="7">
    <location>
        <begin position="108"/>
        <end position="130"/>
    </location>
</feature>
<dbReference type="Pfam" id="PF13520">
    <property type="entry name" value="AA_permease_2"/>
    <property type="match status" value="1"/>
</dbReference>
<feature type="transmembrane region" description="Helical" evidence="7">
    <location>
        <begin position="299"/>
        <end position="324"/>
    </location>
</feature>
<keyword evidence="4 7" id="KW-1133">Transmembrane helix</keyword>
<reference evidence="8 9" key="1">
    <citation type="journal article" date="2019" name="Emerg. Microbes Infect.">
        <title>Comprehensive subspecies identification of 175 nontuberculous mycobacteria species based on 7547 genomic profiles.</title>
        <authorList>
            <person name="Matsumoto Y."/>
            <person name="Kinjo T."/>
            <person name="Motooka D."/>
            <person name="Nabeya D."/>
            <person name="Jung N."/>
            <person name="Uechi K."/>
            <person name="Horii T."/>
            <person name="Iida T."/>
            <person name="Fujita J."/>
            <person name="Nakamura S."/>
        </authorList>
    </citation>
    <scope>NUCLEOTIDE SEQUENCE [LARGE SCALE GENOMIC DNA]</scope>
    <source>
        <strain evidence="8 9">JCM 18538</strain>
    </source>
</reference>
<feature type="transmembrane region" description="Helical" evidence="7">
    <location>
        <begin position="180"/>
        <end position="200"/>
    </location>
</feature>
<feature type="transmembrane region" description="Helical" evidence="7">
    <location>
        <begin position="150"/>
        <end position="168"/>
    </location>
</feature>
<dbReference type="EMBL" id="AP022593">
    <property type="protein sequence ID" value="BBY50549.1"/>
    <property type="molecule type" value="Genomic_DNA"/>
</dbReference>
<evidence type="ECO:0000256" key="4">
    <source>
        <dbReference type="ARBA" id="ARBA00022989"/>
    </source>
</evidence>
<comment type="subcellular location">
    <subcellularLocation>
        <location evidence="1">Membrane</location>
        <topology evidence="1">Multi-pass membrane protein</topology>
    </subcellularLocation>
</comment>
<protein>
    <submittedName>
        <fullName evidence="8">Amino acid permease</fullName>
    </submittedName>
</protein>
<evidence type="ECO:0000313" key="9">
    <source>
        <dbReference type="Proteomes" id="UP000467428"/>
    </source>
</evidence>
<proteinExistence type="predicted"/>
<evidence type="ECO:0000256" key="7">
    <source>
        <dbReference type="SAM" id="Phobius"/>
    </source>
</evidence>
<feature type="region of interest" description="Disordered" evidence="6">
    <location>
        <begin position="506"/>
        <end position="542"/>
    </location>
</feature>
<dbReference type="AlphaFoldDB" id="A0A7I7S2R8"/>
<evidence type="ECO:0000313" key="8">
    <source>
        <dbReference type="EMBL" id="BBY50549.1"/>
    </source>
</evidence>
<name>A0A7I7S2R8_9MYCO</name>
<gene>
    <name evidence="8" type="ORF">MARA_40170</name>
</gene>
<dbReference type="Gene3D" id="1.20.1740.10">
    <property type="entry name" value="Amino acid/polyamine transporter I"/>
    <property type="match status" value="1"/>
</dbReference>
<dbReference type="InterPro" id="IPR002293">
    <property type="entry name" value="AA/rel_permease1"/>
</dbReference>
<feature type="transmembrane region" description="Helical" evidence="7">
    <location>
        <begin position="459"/>
        <end position="478"/>
    </location>
</feature>
<dbReference type="PIRSF" id="PIRSF006060">
    <property type="entry name" value="AA_transporter"/>
    <property type="match status" value="1"/>
</dbReference>
<evidence type="ECO:0000256" key="3">
    <source>
        <dbReference type="ARBA" id="ARBA00022692"/>
    </source>
</evidence>
<sequence>MLGTNGGRKSLSGDDAHLRVLGYEEKFDRKIGQWSNFALGFLYLSPMVGVLSMFTLALTTAGPPSILWLVIAAFGQLLVAMVFGEIVSQFPIAGGLYQWARRLWNGPYAWIMSWIYIAGIVVGCTTTAMFSADFVLALFNADSNISSTPLEKLVIATIVVLICLALNSTGSKTLATIAKVGLAAEVAGIVVVGLYLLTFARKNDFSVLFDTFGTGGSGDYASAFFTAAIIGLVLYYGFEACGEVAEETPNPSRTIPRSMVLTVVLGGGAALFSFIGYILAAPNLQQIVDGEVANPITAILTATFGTIGTKIFLVIALTSFLACVMGQQAAGSRLIFSFARDDMFPGSAIFKKISSRKVPVNSIVLVAFLPICLFVLLYFLPDALFRVAAFQMLAGYFAFQMVVFASLRARAKGWEPGGQWSLGKWGWPVGIGALVYGVFSMIVLARPNGDLSLPFYDRWIALIGFVVVAAVGLLYMWIAKPYQKSTAPEGDAIQIADLLRAHRAQHDAERLAEAAPVAEPTPDAQSRRTQETPPREPIASID</sequence>
<feature type="transmembrane region" description="Helical" evidence="7">
    <location>
        <begin position="37"/>
        <end position="59"/>
    </location>
</feature>
<accession>A0A7I7S2R8</accession>
<dbReference type="PANTHER" id="PTHR45649">
    <property type="entry name" value="AMINO-ACID PERMEASE BAT1"/>
    <property type="match status" value="1"/>
</dbReference>
<dbReference type="Proteomes" id="UP000467428">
    <property type="component" value="Chromosome"/>
</dbReference>
<keyword evidence="9" id="KW-1185">Reference proteome</keyword>
<geneLocation type="plasmid" evidence="9">
    <name>pjcm18538 dna</name>
</geneLocation>
<dbReference type="KEGG" id="marz:MARA_40170"/>
<dbReference type="PANTHER" id="PTHR45649:SF26">
    <property type="entry name" value="OS04G0435100 PROTEIN"/>
    <property type="match status" value="1"/>
</dbReference>
<keyword evidence="3 7" id="KW-0812">Transmembrane</keyword>
<keyword evidence="5 7" id="KW-0472">Membrane</keyword>
<dbReference type="RefSeq" id="WP_163920078.1">
    <property type="nucleotide sequence ID" value="NZ_AP022593.1"/>
</dbReference>
<keyword evidence="2" id="KW-0813">Transport</keyword>
<dbReference type="GO" id="GO:0016020">
    <property type="term" value="C:membrane"/>
    <property type="evidence" value="ECO:0007669"/>
    <property type="project" value="UniProtKB-SubCell"/>
</dbReference>
<evidence type="ECO:0000256" key="5">
    <source>
        <dbReference type="ARBA" id="ARBA00023136"/>
    </source>
</evidence>
<feature type="transmembrane region" description="Helical" evidence="7">
    <location>
        <begin position="65"/>
        <end position="87"/>
    </location>
</feature>
<feature type="transmembrane region" description="Helical" evidence="7">
    <location>
        <begin position="427"/>
        <end position="447"/>
    </location>
</feature>
<feature type="compositionally biased region" description="Basic and acidic residues" evidence="6">
    <location>
        <begin position="525"/>
        <end position="534"/>
    </location>
</feature>
<feature type="transmembrane region" description="Helical" evidence="7">
    <location>
        <begin position="360"/>
        <end position="381"/>
    </location>
</feature>
<evidence type="ECO:0000256" key="6">
    <source>
        <dbReference type="SAM" id="MobiDB-lite"/>
    </source>
</evidence>
<dbReference type="GO" id="GO:0022857">
    <property type="term" value="F:transmembrane transporter activity"/>
    <property type="evidence" value="ECO:0007669"/>
    <property type="project" value="InterPro"/>
</dbReference>
<organism evidence="8 9">
    <name type="scientific">Mycolicibacterium arabiense</name>
    <dbReference type="NCBI Taxonomy" id="1286181"/>
    <lineage>
        <taxon>Bacteria</taxon>
        <taxon>Bacillati</taxon>
        <taxon>Actinomycetota</taxon>
        <taxon>Actinomycetes</taxon>
        <taxon>Mycobacteriales</taxon>
        <taxon>Mycobacteriaceae</taxon>
        <taxon>Mycolicibacterium</taxon>
    </lineage>
</organism>
<feature type="transmembrane region" description="Helical" evidence="7">
    <location>
        <begin position="220"/>
        <end position="238"/>
    </location>
</feature>
<feature type="transmembrane region" description="Helical" evidence="7">
    <location>
        <begin position="387"/>
        <end position="407"/>
    </location>
</feature>
<evidence type="ECO:0000256" key="2">
    <source>
        <dbReference type="ARBA" id="ARBA00022448"/>
    </source>
</evidence>
<feature type="transmembrane region" description="Helical" evidence="7">
    <location>
        <begin position="259"/>
        <end position="279"/>
    </location>
</feature>